<proteinExistence type="predicted"/>
<accession>A0A6M8N4H3</accession>
<dbReference type="Proteomes" id="UP000290378">
    <property type="component" value="Unassembled WGS sequence"/>
</dbReference>
<organism evidence="1 2">
    <name type="scientific">Arcobacter cloacae</name>
    <dbReference type="NCBI Taxonomy" id="1054034"/>
    <lineage>
        <taxon>Bacteria</taxon>
        <taxon>Pseudomonadati</taxon>
        <taxon>Campylobacterota</taxon>
        <taxon>Epsilonproteobacteria</taxon>
        <taxon>Campylobacterales</taxon>
        <taxon>Arcobacteraceae</taxon>
        <taxon>Arcobacter</taxon>
    </lineage>
</organism>
<evidence type="ECO:0000313" key="2">
    <source>
        <dbReference type="Proteomes" id="UP000290378"/>
    </source>
</evidence>
<name>A0A6M8N4H3_9BACT</name>
<protein>
    <submittedName>
        <fullName evidence="1">Uncharacterized protein</fullName>
    </submittedName>
</protein>
<sequence>MIRNDDSQNVNLANIENYITRSTIRQFLLQIWSAEMIATKYRYFVEILNNGNRIYLERPGRLNKGCDFVIYIENQFLWGNGNDRPPAHEFIFNDLNSKKQILNTQEWSSLLNAIEVIFNCGNYNDTLPYTSNLPNIGLEYELLLKLLRWFFIEQDLTYWSGTGREMLYQGILNV</sequence>
<dbReference type="AlphaFoldDB" id="A0A6M8N4H3"/>
<dbReference type="RefSeq" id="WP_129012751.1">
    <property type="nucleotide sequence ID" value="NZ_CBCSEI010000001.1"/>
</dbReference>
<gene>
    <name evidence="1" type="ORF">CP963_02645</name>
</gene>
<evidence type="ECO:0000313" key="1">
    <source>
        <dbReference type="EMBL" id="RXI42415.1"/>
    </source>
</evidence>
<dbReference type="EMBL" id="NXII01000003">
    <property type="protein sequence ID" value="RXI42415.1"/>
    <property type="molecule type" value="Genomic_DNA"/>
</dbReference>
<keyword evidence="2" id="KW-1185">Reference proteome</keyword>
<comment type="caution">
    <text evidence="1">The sequence shown here is derived from an EMBL/GenBank/DDBJ whole genome shotgun (WGS) entry which is preliminary data.</text>
</comment>
<reference evidence="1 2" key="1">
    <citation type="submission" date="2017-09" db="EMBL/GenBank/DDBJ databases">
        <title>Genomics of the genus Arcobacter.</title>
        <authorList>
            <person name="Perez-Cataluna A."/>
            <person name="Figueras M.J."/>
            <person name="Salas-Masso N."/>
        </authorList>
    </citation>
    <scope>NUCLEOTIDE SEQUENCE [LARGE SCALE GENOMIC DNA]</scope>
    <source>
        <strain evidence="1 2">CECT 7834</strain>
    </source>
</reference>